<dbReference type="RefSeq" id="WP_229990203.1">
    <property type="nucleotide sequence ID" value="NZ_JAJJMO010000001.1"/>
</dbReference>
<keyword evidence="3 6" id="KW-0732">Signal</keyword>
<evidence type="ECO:0000256" key="4">
    <source>
        <dbReference type="ARBA" id="ARBA00023026"/>
    </source>
</evidence>
<dbReference type="PANTHER" id="PTHR32305:SF15">
    <property type="entry name" value="PROTEIN RHSA-RELATED"/>
    <property type="match status" value="1"/>
</dbReference>
<evidence type="ECO:0000256" key="6">
    <source>
        <dbReference type="SAM" id="SignalP"/>
    </source>
</evidence>
<feature type="chain" id="PRO_5045679683" description="RHS repeat-associated core domain-containing protein" evidence="6">
    <location>
        <begin position="19"/>
        <end position="2311"/>
    </location>
</feature>
<reference evidence="7" key="1">
    <citation type="submission" date="2021-11" db="EMBL/GenBank/DDBJ databases">
        <title>Description of novel Flavobacterium species.</title>
        <authorList>
            <person name="Saticioglu I.B."/>
            <person name="Ay H."/>
            <person name="Altun S."/>
            <person name="Duman M."/>
        </authorList>
    </citation>
    <scope>NUCLEOTIDE SEQUENCE</scope>
    <source>
        <strain evidence="7">F-65</strain>
    </source>
</reference>
<feature type="transmembrane region" description="Helical" evidence="5">
    <location>
        <begin position="1978"/>
        <end position="2003"/>
    </location>
</feature>
<protein>
    <recommendedName>
        <fullName evidence="9">RHS repeat-associated core domain-containing protein</fullName>
    </recommendedName>
</protein>
<evidence type="ECO:0008006" key="9">
    <source>
        <dbReference type="Google" id="ProtNLM"/>
    </source>
</evidence>
<dbReference type="InterPro" id="IPR008979">
    <property type="entry name" value="Galactose-bd-like_sf"/>
</dbReference>
<keyword evidence="5" id="KW-1133">Transmembrane helix</keyword>
<dbReference type="InterPro" id="IPR022385">
    <property type="entry name" value="Rhs_assc_core"/>
</dbReference>
<dbReference type="Gene3D" id="2.40.128.340">
    <property type="match status" value="1"/>
</dbReference>
<evidence type="ECO:0000256" key="1">
    <source>
        <dbReference type="ARBA" id="ARBA00004613"/>
    </source>
</evidence>
<dbReference type="Pfam" id="PF13517">
    <property type="entry name" value="FG-GAP_3"/>
    <property type="match status" value="1"/>
</dbReference>
<accession>A0ABS8MWV9</accession>
<dbReference type="Pfam" id="PF03534">
    <property type="entry name" value="SpvB"/>
    <property type="match status" value="1"/>
</dbReference>
<organism evidence="7 8">
    <name type="scientific">Flavobacterium pisciphilum</name>
    <dbReference type="NCBI Taxonomy" id="2893755"/>
    <lineage>
        <taxon>Bacteria</taxon>
        <taxon>Pseudomonadati</taxon>
        <taxon>Bacteroidota</taxon>
        <taxon>Flavobacteriia</taxon>
        <taxon>Flavobacteriales</taxon>
        <taxon>Flavobacteriaceae</taxon>
        <taxon>Flavobacterium</taxon>
    </lineage>
</organism>
<gene>
    <name evidence="7" type="ORF">LNQ49_16940</name>
</gene>
<dbReference type="Proteomes" id="UP001430919">
    <property type="component" value="Unassembled WGS sequence"/>
</dbReference>
<evidence type="ECO:0000256" key="3">
    <source>
        <dbReference type="ARBA" id="ARBA00022729"/>
    </source>
</evidence>
<dbReference type="EMBL" id="JAJJMO010000001">
    <property type="protein sequence ID" value="MCC9073266.1"/>
    <property type="molecule type" value="Genomic_DNA"/>
</dbReference>
<keyword evidence="5" id="KW-0812">Transmembrane</keyword>
<keyword evidence="4" id="KW-0843">Virulence</keyword>
<dbReference type="InterPro" id="IPR050708">
    <property type="entry name" value="T6SS_VgrG/RHS"/>
</dbReference>
<dbReference type="SUPFAM" id="SSF69318">
    <property type="entry name" value="Integrin alpha N-terminal domain"/>
    <property type="match status" value="2"/>
</dbReference>
<dbReference type="InterPro" id="IPR013517">
    <property type="entry name" value="FG-GAP"/>
</dbReference>
<comment type="subcellular location">
    <subcellularLocation>
        <location evidence="1">Secreted</location>
    </subcellularLocation>
</comment>
<dbReference type="NCBIfam" id="TIGR01643">
    <property type="entry name" value="YD_repeat_2x"/>
    <property type="match status" value="2"/>
</dbReference>
<evidence type="ECO:0000313" key="7">
    <source>
        <dbReference type="EMBL" id="MCC9073266.1"/>
    </source>
</evidence>
<dbReference type="InterPro" id="IPR003284">
    <property type="entry name" value="Sal_SpvB"/>
</dbReference>
<keyword evidence="8" id="KW-1185">Reference proteome</keyword>
<dbReference type="NCBIfam" id="TIGR03696">
    <property type="entry name" value="Rhs_assc_core"/>
    <property type="match status" value="1"/>
</dbReference>
<dbReference type="Gene3D" id="2.180.10.10">
    <property type="entry name" value="RHS repeat-associated core"/>
    <property type="match status" value="2"/>
</dbReference>
<evidence type="ECO:0000256" key="2">
    <source>
        <dbReference type="ARBA" id="ARBA00022525"/>
    </source>
</evidence>
<dbReference type="InterPro" id="IPR006530">
    <property type="entry name" value="YD"/>
</dbReference>
<keyword evidence="5" id="KW-0472">Membrane</keyword>
<feature type="signal peptide" evidence="6">
    <location>
        <begin position="1"/>
        <end position="18"/>
    </location>
</feature>
<comment type="caution">
    <text evidence="7">The sequence shown here is derived from an EMBL/GenBank/DDBJ whole genome shotgun (WGS) entry which is preliminary data.</text>
</comment>
<dbReference type="SUPFAM" id="SSF49785">
    <property type="entry name" value="Galactose-binding domain-like"/>
    <property type="match status" value="1"/>
</dbReference>
<evidence type="ECO:0000313" key="8">
    <source>
        <dbReference type="Proteomes" id="UP001430919"/>
    </source>
</evidence>
<dbReference type="InterPro" id="IPR028994">
    <property type="entry name" value="Integrin_alpha_N"/>
</dbReference>
<keyword evidence="2" id="KW-0964">Secreted</keyword>
<dbReference type="PANTHER" id="PTHR32305">
    <property type="match status" value="1"/>
</dbReference>
<name>A0ABS8MWV9_9FLAO</name>
<proteinExistence type="predicted"/>
<sequence length="2311" mass="255287">MKKIYSFLFLLYTSFVFSQNFADTKGELQISASGTATYTLPIATPPSIKGVAPVINLNYSSGMRGGIAGQGWSINSISTISRIATRRDIDGFIDGVDFDADDKLALDGQRLLIKTGTYWAAGSTYETEYKSNTKIELKVEGTTTYFIVTTPDGSKSWYGSKGLGNLQHSVSVNSWYIVRYEDVNGNFIDYNYSNVAYNSTNQLYIDNIVFSGNTKAGIGTQNKISFFYKAAARIERDYLKGQAVYATQLLNNIKVYTNNAVFRTYKLTHEDDAGLGYQRVKEIQEINAQNEPSSPVVFEYNKTETTTTRKVNHYANTLEFEKIDAAGDFDGDGRLDFAVDNKLFTKLFDDSGEKTPITMPFRAFHGNTLVATTLTNNKVNQASTMVNAWAELNSVNFDYYKLEGNTVSLAYTKSVPIVNDGVYNSKFCATGNGDEIGSTWEKTGEVNHYNEYIEGDFNGDGISDVIISKFQQVNHYSMDGPCFNSKGEALDCNCVNDRMTVDSFSMGSYFLSLDANGSTVLNTKDFVFFDENEFRYFKDHETRFVGDFNGDGKTDILFFDNHRKDYHIVSFRQLTTAPWMKVEIIGSGTIASFSTTKQILLGDYNGDGKIDLMMPTSEGGRDEREWNIFYSNPNPAGGEFFTKEILNFEEYWPNTGDAYKTQTHYSNFYTADINGDGKSDVVRVWREHFKVNGKLNNHDSRWAVHGYTNNIGKVGASGFVQTYDSSTFRTGSPVLAIPIVSNYKYAGANTEVILVRAHNSQIEYYQFNKNVDDENRLKSVTESNGNIKQTIDYLPMEAANGGLGSAATDFYSSANGVTYPNIEIIRNTESYLVSKLTATINGVSKYQDFRYRGYVSNLNYGTVGFTRTTRSSWYLTPSDTKIWTTAHNDTAFRGANTISWTSTNASTVFDTTPTGLLSTKTNVFSTYTNPTSKQYNVLLNTQTTLDALSGVKSEKTYTYDGVVSSTDYYGLQTKSVSKQYSGTTLQGSVIIDNEYNSNPTGTGSAYYIGRPKKVNTSANNIASGDIRTSEENYTYSGSNLTKTEKKGHNTFAIVEDMTYDAVGNLLTKTVSAPAAVPVPAARMIQDDYDATKRFVVKKTDHQKFVTNFAYNTLGQVIKSTDHMGVVSDFIYDNWGKLTNSTVTGSSAVPITTAIVYEKFSNGGYSTITTNNLEAKTVRQYDVLGREVLSSTKGFAMNTMVSKRIIYDGLGRKQRESEPYFSTPNLWTNYEYDYLLRPTKVTLPTGKIQTLSYSVLTTTSNDDGKITTATIDALGNKVQSTDPGGTINFAYFANGQLKESDYQGNKVKINIDGWGNKVRMEDPSAGIYTYSYDAFGQLKTESTPNGTTSLVYDAAGKPTEKTIVGTKTNSKTTYAYNALNQITSSTYLDNTEAKTTTSTYEYDALKRLFKTTETTPYAIFVKQLSFDALGRVDKETSEATAAGKTSVKTIKNTYQNGFPWQIVDDNTQQVLWQSNTLNERGQLLTAALGNGIAITNTYDQYGYATQIRHDKTSPTVQNILTLNTAFEIKRGNLNSRNSNLFSRNEIFKYDTLDRLTEYTNALGIQETQVYDDKGRITQNAVGTYGYDTAKTYQNKTITPTPEATGYYAGREGIFNDSFEDRTGWGVERYPITGFYSYDNTTTRTGKNSVKLVNAAAAKQFLFLDKWVDIDNAVPTQYTYSAWVYSDNPQSEIFLYMKDGTNAVTQVSTVNNIKGAWTQIVGTFLVPANVKKLRLRLDNNGIGNVWYDDVQIRKTSDAATAARALNVTYNTFKSPVEIEETGVDKISFTYNDGNDRSSMFYWGLQTDKLLRTYRKHYSADGTMEVKQNMATGAIEFVTYIGGDGYTAPIVLKSDGTTQNYLYLHRDYQGTIVAVTNQTGALVEKRLFDAWGNIVKVQDGAGNILAGLTVLDRGYTGHEHLQSVGIIHMNGRLYDPKLHRFLQPDNYIQEPDNTQNYNKYGYVLNNPLKYTDPSGEEAVSAAAFGIAVGIGALVAGLTYTLTALWSDVPFNIGGLAKATFIGAASAAVTFGIGAGTSTITSFYSKVAVGALMHGSFQGFIAGVQGGNFVSAFTQAAAASIAASLWTGGLDLDAKGNPLKDTGMKGIGGKFANSGAGTIAFGTVAGGATAAITKDNIWQGAIRGMIVSGLNHAMHGGFDKKYKFNVMLDEDGARGAGHHAISGELDNGKYRFISLNGTLDPNDANYSGESHYTNEVFDSMNDIQEYYGTKITPGHSFNKIDTYLMTRSQMNRAFATGRSVAKQSYHLLTNSCTNVVTQSLAAAFGWSFLSGTTPLVNHVNQRLNHYEHYFYSTSK</sequence>
<evidence type="ECO:0000256" key="5">
    <source>
        <dbReference type="SAM" id="Phobius"/>
    </source>
</evidence>
<feature type="transmembrane region" description="Helical" evidence="5">
    <location>
        <begin position="2015"/>
        <end position="2040"/>
    </location>
</feature>